<evidence type="ECO:0000256" key="5">
    <source>
        <dbReference type="ARBA" id="ARBA00023237"/>
    </source>
</evidence>
<dbReference type="Pfam" id="PF07980">
    <property type="entry name" value="SusD_RagB"/>
    <property type="match status" value="1"/>
</dbReference>
<comment type="subcellular location">
    <subcellularLocation>
        <location evidence="1">Cell outer membrane</location>
    </subcellularLocation>
</comment>
<feature type="chain" id="PRO_5046048649" evidence="6">
    <location>
        <begin position="23"/>
        <end position="508"/>
    </location>
</feature>
<evidence type="ECO:0000256" key="6">
    <source>
        <dbReference type="SAM" id="SignalP"/>
    </source>
</evidence>
<keyword evidence="4" id="KW-0472">Membrane</keyword>
<dbReference type="CDD" id="cd08977">
    <property type="entry name" value="SusD"/>
    <property type="match status" value="1"/>
</dbReference>
<dbReference type="Proteomes" id="UP001610104">
    <property type="component" value="Unassembled WGS sequence"/>
</dbReference>
<comment type="similarity">
    <text evidence="2">Belongs to the SusD family.</text>
</comment>
<dbReference type="Gene3D" id="1.25.40.390">
    <property type="match status" value="1"/>
</dbReference>
<proteinExistence type="inferred from homology"/>
<dbReference type="RefSeq" id="WP_395436550.1">
    <property type="nucleotide sequence ID" value="NZ_JBAWKC010000001.1"/>
</dbReference>
<evidence type="ECO:0000256" key="1">
    <source>
        <dbReference type="ARBA" id="ARBA00004442"/>
    </source>
</evidence>
<protein>
    <submittedName>
        <fullName evidence="9">RagB/SusD family nutrient uptake outer membrane protein</fullName>
    </submittedName>
</protein>
<dbReference type="InterPro" id="IPR012944">
    <property type="entry name" value="SusD_RagB_dom"/>
</dbReference>
<evidence type="ECO:0000259" key="8">
    <source>
        <dbReference type="Pfam" id="PF14322"/>
    </source>
</evidence>
<dbReference type="InterPro" id="IPR011990">
    <property type="entry name" value="TPR-like_helical_dom_sf"/>
</dbReference>
<keyword evidence="3 6" id="KW-0732">Signal</keyword>
<evidence type="ECO:0000313" key="10">
    <source>
        <dbReference type="Proteomes" id="UP001610104"/>
    </source>
</evidence>
<comment type="caution">
    <text evidence="9">The sequence shown here is derived from an EMBL/GenBank/DDBJ whole genome shotgun (WGS) entry which is preliminary data.</text>
</comment>
<evidence type="ECO:0000256" key="4">
    <source>
        <dbReference type="ARBA" id="ARBA00023136"/>
    </source>
</evidence>
<keyword evidence="5" id="KW-0998">Cell outer membrane</keyword>
<sequence>MKNLKTKNILILFAFIAMFSCADDFIDVPSLDENSEDFFNSEEQYQEALIAAYDYLQATAQQVQVGEIASDNTLAGGESATDTPGIQEIDDMIHTPVNPILRNIWTWMYTGVNRTNYIMEFQNKIEDFPGKTSVLAQTRFLRAFYYFELVKWFGDVPLVLDKRMKFGDQFNVDRTPRDLIYKQIVDDLSYAVANLPYTQSQTGRITKGAAEALLGKAYLYWAEQPWSKIELSELSDSEKFSKAATALENVINNGPYQLLPSATAPLMWENDYENNIESVFEIQYSDVDGGSYGCFECLEGNYAVGFNGPRGYVGPVFDFGYSFNVPTQDVVDAFEDGDIRLDYSILDMQKWLSENPTASYDADAGYEQTGYFNRKYIARLGDKNIPDAALTNPNNYRAIRYADVLLMAAEALNRGSISDDRARGYLNEVRNRATLANVITSGANLTNDIYKERRVELVGEGHRFFDLVRTGKAAGTIPDFQAGKHELFPIPIEEIELSGNRWQQNPGY</sequence>
<dbReference type="SUPFAM" id="SSF48452">
    <property type="entry name" value="TPR-like"/>
    <property type="match status" value="1"/>
</dbReference>
<dbReference type="Pfam" id="PF14322">
    <property type="entry name" value="SusD-like_3"/>
    <property type="match status" value="1"/>
</dbReference>
<dbReference type="InterPro" id="IPR033985">
    <property type="entry name" value="SusD-like_N"/>
</dbReference>
<keyword evidence="10" id="KW-1185">Reference proteome</keyword>
<organism evidence="9 10">
    <name type="scientific">Gaetbulibacter aquiaggeris</name>
    <dbReference type="NCBI Taxonomy" id="1735373"/>
    <lineage>
        <taxon>Bacteria</taxon>
        <taxon>Pseudomonadati</taxon>
        <taxon>Bacteroidota</taxon>
        <taxon>Flavobacteriia</taxon>
        <taxon>Flavobacteriales</taxon>
        <taxon>Flavobacteriaceae</taxon>
        <taxon>Gaetbulibacter</taxon>
    </lineage>
</organism>
<feature type="signal peptide" evidence="6">
    <location>
        <begin position="1"/>
        <end position="22"/>
    </location>
</feature>
<reference evidence="9 10" key="1">
    <citation type="submission" date="2024-02" db="EMBL/GenBank/DDBJ databases">
        <title>A Gaetbulibacter species isolated from tidal flats and genomic insights of their niches.</title>
        <authorList>
            <person name="Ye Y."/>
        </authorList>
    </citation>
    <scope>NUCLEOTIDE SEQUENCE [LARGE SCALE GENOMIC DNA]</scope>
    <source>
        <strain evidence="9 10">KEM-8</strain>
    </source>
</reference>
<dbReference type="EMBL" id="JBAWKC010000001">
    <property type="protein sequence ID" value="MFH6767268.1"/>
    <property type="molecule type" value="Genomic_DNA"/>
</dbReference>
<evidence type="ECO:0000256" key="2">
    <source>
        <dbReference type="ARBA" id="ARBA00006275"/>
    </source>
</evidence>
<name>A0ABW7MKC4_9FLAO</name>
<accession>A0ABW7MKC4</accession>
<feature type="domain" description="SusD-like N-terminal" evidence="8">
    <location>
        <begin position="24"/>
        <end position="219"/>
    </location>
</feature>
<gene>
    <name evidence="9" type="ORF">V8G56_00855</name>
</gene>
<evidence type="ECO:0000256" key="3">
    <source>
        <dbReference type="ARBA" id="ARBA00022729"/>
    </source>
</evidence>
<dbReference type="PROSITE" id="PS51257">
    <property type="entry name" value="PROKAR_LIPOPROTEIN"/>
    <property type="match status" value="1"/>
</dbReference>
<evidence type="ECO:0000313" key="9">
    <source>
        <dbReference type="EMBL" id="MFH6767268.1"/>
    </source>
</evidence>
<evidence type="ECO:0000259" key="7">
    <source>
        <dbReference type="Pfam" id="PF07980"/>
    </source>
</evidence>
<feature type="domain" description="RagB/SusD" evidence="7">
    <location>
        <begin position="318"/>
        <end position="473"/>
    </location>
</feature>